<dbReference type="AlphaFoldDB" id="A0A699Q109"/>
<protein>
    <submittedName>
        <fullName evidence="2">Uncharacterized protein</fullName>
    </submittedName>
</protein>
<sequence>VKENQEKDKIGSKSDKNGKRVEVGKSLKQLQWVEEEKLSKTQKE</sequence>
<feature type="region of interest" description="Disordered" evidence="1">
    <location>
        <begin position="1"/>
        <end position="24"/>
    </location>
</feature>
<dbReference type="EMBL" id="BKCJ010972584">
    <property type="protein sequence ID" value="GFC57186.1"/>
    <property type="molecule type" value="Genomic_DNA"/>
</dbReference>
<accession>A0A699Q109</accession>
<gene>
    <name evidence="2" type="ORF">Tci_829156</name>
</gene>
<name>A0A699Q109_TANCI</name>
<organism evidence="2">
    <name type="scientific">Tanacetum cinerariifolium</name>
    <name type="common">Dalmatian daisy</name>
    <name type="synonym">Chrysanthemum cinerariifolium</name>
    <dbReference type="NCBI Taxonomy" id="118510"/>
    <lineage>
        <taxon>Eukaryota</taxon>
        <taxon>Viridiplantae</taxon>
        <taxon>Streptophyta</taxon>
        <taxon>Embryophyta</taxon>
        <taxon>Tracheophyta</taxon>
        <taxon>Spermatophyta</taxon>
        <taxon>Magnoliopsida</taxon>
        <taxon>eudicotyledons</taxon>
        <taxon>Gunneridae</taxon>
        <taxon>Pentapetalae</taxon>
        <taxon>asterids</taxon>
        <taxon>campanulids</taxon>
        <taxon>Asterales</taxon>
        <taxon>Asteraceae</taxon>
        <taxon>Asteroideae</taxon>
        <taxon>Anthemideae</taxon>
        <taxon>Anthemidinae</taxon>
        <taxon>Tanacetum</taxon>
    </lineage>
</organism>
<evidence type="ECO:0000313" key="2">
    <source>
        <dbReference type="EMBL" id="GFC57186.1"/>
    </source>
</evidence>
<evidence type="ECO:0000256" key="1">
    <source>
        <dbReference type="SAM" id="MobiDB-lite"/>
    </source>
</evidence>
<comment type="caution">
    <text evidence="2">The sequence shown here is derived from an EMBL/GenBank/DDBJ whole genome shotgun (WGS) entry which is preliminary data.</text>
</comment>
<proteinExistence type="predicted"/>
<reference evidence="2" key="1">
    <citation type="journal article" date="2019" name="Sci. Rep.">
        <title>Draft genome of Tanacetum cinerariifolium, the natural source of mosquito coil.</title>
        <authorList>
            <person name="Yamashiro T."/>
            <person name="Shiraishi A."/>
            <person name="Satake H."/>
            <person name="Nakayama K."/>
        </authorList>
    </citation>
    <scope>NUCLEOTIDE SEQUENCE</scope>
</reference>
<feature type="non-terminal residue" evidence="2">
    <location>
        <position position="1"/>
    </location>
</feature>